<dbReference type="Proteomes" id="UP001316803">
    <property type="component" value="Unassembled WGS sequence"/>
</dbReference>
<feature type="domain" description="Enoyl reductase (ER)" evidence="2">
    <location>
        <begin position="56"/>
        <end position="356"/>
    </location>
</feature>
<dbReference type="CDD" id="cd05288">
    <property type="entry name" value="PGDH"/>
    <property type="match status" value="1"/>
</dbReference>
<comment type="caution">
    <text evidence="3">The sequence shown here is derived from an EMBL/GenBank/DDBJ whole genome shotgun (WGS) entry which is preliminary data.</text>
</comment>
<proteinExistence type="predicted"/>
<dbReference type="SUPFAM" id="SSF51735">
    <property type="entry name" value="NAD(P)-binding Rossmann-fold domains"/>
    <property type="match status" value="1"/>
</dbReference>
<dbReference type="FunFam" id="3.40.50.720:FF:000121">
    <property type="entry name" value="Prostaglandin reductase 2"/>
    <property type="match status" value="1"/>
</dbReference>
<evidence type="ECO:0000259" key="2">
    <source>
        <dbReference type="SMART" id="SM00829"/>
    </source>
</evidence>
<keyword evidence="1" id="KW-0560">Oxidoreductase</keyword>
<gene>
    <name evidence="3" type="ORF">OHC33_008927</name>
</gene>
<dbReference type="InterPro" id="IPR045010">
    <property type="entry name" value="MDR_fam"/>
</dbReference>
<dbReference type="Pfam" id="PF00107">
    <property type="entry name" value="ADH_zinc_N"/>
    <property type="match status" value="1"/>
</dbReference>
<evidence type="ECO:0000256" key="1">
    <source>
        <dbReference type="ARBA" id="ARBA00023002"/>
    </source>
</evidence>
<dbReference type="InterPro" id="IPR013149">
    <property type="entry name" value="ADH-like_C"/>
</dbReference>
<dbReference type="SUPFAM" id="SSF50129">
    <property type="entry name" value="GroES-like"/>
    <property type="match status" value="1"/>
</dbReference>
<dbReference type="InterPro" id="IPR041694">
    <property type="entry name" value="ADH_N_2"/>
</dbReference>
<reference evidence="3 4" key="1">
    <citation type="submission" date="2022-12" db="EMBL/GenBank/DDBJ databases">
        <title>Genomic features and morphological characterization of a novel Knufia sp. strain isolated from spacecraft assembly facility.</title>
        <authorList>
            <person name="Teixeira M."/>
            <person name="Chander A.M."/>
            <person name="Stajich J.E."/>
            <person name="Venkateswaran K."/>
        </authorList>
    </citation>
    <scope>NUCLEOTIDE SEQUENCE [LARGE SCALE GENOMIC DNA]</scope>
    <source>
        <strain evidence="3 4">FJI-L2-BK-P2</strain>
    </source>
</reference>
<dbReference type="InterPro" id="IPR020843">
    <property type="entry name" value="ER"/>
</dbReference>
<dbReference type="Gene3D" id="3.90.180.10">
    <property type="entry name" value="Medium-chain alcohol dehydrogenases, catalytic domain"/>
    <property type="match status" value="1"/>
</dbReference>
<keyword evidence="4" id="KW-1185">Reference proteome</keyword>
<dbReference type="InterPro" id="IPR011032">
    <property type="entry name" value="GroES-like_sf"/>
</dbReference>
<evidence type="ECO:0000313" key="3">
    <source>
        <dbReference type="EMBL" id="KAK5949966.1"/>
    </source>
</evidence>
<dbReference type="GO" id="GO:0016628">
    <property type="term" value="F:oxidoreductase activity, acting on the CH-CH group of donors, NAD or NADP as acceptor"/>
    <property type="evidence" value="ECO:0007669"/>
    <property type="project" value="InterPro"/>
</dbReference>
<accession>A0AAN8EMC5</accession>
<dbReference type="PANTHER" id="PTHR43205:SF7">
    <property type="entry name" value="PROSTAGLANDIN REDUCTASE 1"/>
    <property type="match status" value="1"/>
</dbReference>
<protein>
    <recommendedName>
        <fullName evidence="2">Enoyl reductase (ER) domain-containing protein</fullName>
    </recommendedName>
</protein>
<dbReference type="InterPro" id="IPR036291">
    <property type="entry name" value="NAD(P)-bd_dom_sf"/>
</dbReference>
<dbReference type="SMART" id="SM00829">
    <property type="entry name" value="PKS_ER"/>
    <property type="match status" value="1"/>
</dbReference>
<dbReference type="AlphaFoldDB" id="A0AAN8EMC5"/>
<name>A0AAN8EMC5_9EURO</name>
<organism evidence="3 4">
    <name type="scientific">Knufia fluminis</name>
    <dbReference type="NCBI Taxonomy" id="191047"/>
    <lineage>
        <taxon>Eukaryota</taxon>
        <taxon>Fungi</taxon>
        <taxon>Dikarya</taxon>
        <taxon>Ascomycota</taxon>
        <taxon>Pezizomycotina</taxon>
        <taxon>Eurotiomycetes</taxon>
        <taxon>Chaetothyriomycetidae</taxon>
        <taxon>Chaetothyriales</taxon>
        <taxon>Trichomeriaceae</taxon>
        <taxon>Knufia</taxon>
    </lineage>
</organism>
<dbReference type="Gene3D" id="3.40.50.720">
    <property type="entry name" value="NAD(P)-binding Rossmann-like Domain"/>
    <property type="match status" value="1"/>
</dbReference>
<dbReference type="Pfam" id="PF16884">
    <property type="entry name" value="ADH_N_2"/>
    <property type="match status" value="1"/>
</dbReference>
<evidence type="ECO:0000313" key="4">
    <source>
        <dbReference type="Proteomes" id="UP001316803"/>
    </source>
</evidence>
<dbReference type="EMBL" id="JAKLMC020000030">
    <property type="protein sequence ID" value="KAK5949966.1"/>
    <property type="molecule type" value="Genomic_DNA"/>
</dbReference>
<dbReference type="PANTHER" id="PTHR43205">
    <property type="entry name" value="PROSTAGLANDIN REDUCTASE"/>
    <property type="match status" value="1"/>
</dbReference>
<sequence>MVANKAFVYKAVPSGWPEPGKDLAIESTDFDLDADPPKNGFTTKNLYAAFDPSQRGRMRDPKIWSYSPAMEPGKPVQSVSVIGKVLKSDNAGFKGGDLVILWMGYTESYSRIPEEDTHPANDTNRKTPRAADVFKPAHGVPITAYIGALGMTGMTAYGSLHEIAEPKKGEVIWVSGAAGAVGQVVGQIAAREGLNVIGSVGDDKKLEFLTKELGFTSGFNYKKEKPEDALKRLAPDGIDIFYDNVGGEQLDVALAHINVHGRIVACGAISQYNNKPGEGYGVKNTTMMVRKRLRWQGFLVSDKNIAQHGKARDENITKWIQDGSFKSTDHITDGMDNATEGFLGMLKGDNLGKSILKIADE</sequence>